<dbReference type="Proteomes" id="UP000593567">
    <property type="component" value="Unassembled WGS sequence"/>
</dbReference>
<sequence>MYDFVLMCGVTLIVDGEKFFHGYIADSTVSKDQQCPSGCPCGTNEGPNNDIRALCSAMLKTNGVNETLIAAYVVKPHCNNKGIPSKRVKFYLGDKNVPVWDDVFAPNGYIRTLQCLTEQPNT</sequence>
<protein>
    <submittedName>
        <fullName evidence="1">Uncharacterized protein</fullName>
    </submittedName>
</protein>
<dbReference type="AlphaFoldDB" id="A0A7J7IVX6"/>
<proteinExistence type="predicted"/>
<comment type="caution">
    <text evidence="1">The sequence shown here is derived from an EMBL/GenBank/DDBJ whole genome shotgun (WGS) entry which is preliminary data.</text>
</comment>
<name>A0A7J7IVX6_BUGNE</name>
<evidence type="ECO:0000313" key="2">
    <source>
        <dbReference type="Proteomes" id="UP000593567"/>
    </source>
</evidence>
<organism evidence="1 2">
    <name type="scientific">Bugula neritina</name>
    <name type="common">Brown bryozoan</name>
    <name type="synonym">Sertularia neritina</name>
    <dbReference type="NCBI Taxonomy" id="10212"/>
    <lineage>
        <taxon>Eukaryota</taxon>
        <taxon>Metazoa</taxon>
        <taxon>Spiralia</taxon>
        <taxon>Lophotrochozoa</taxon>
        <taxon>Bryozoa</taxon>
        <taxon>Gymnolaemata</taxon>
        <taxon>Cheilostomatida</taxon>
        <taxon>Flustrina</taxon>
        <taxon>Buguloidea</taxon>
        <taxon>Bugulidae</taxon>
        <taxon>Bugula</taxon>
    </lineage>
</organism>
<gene>
    <name evidence="1" type="ORF">EB796_023624</name>
</gene>
<keyword evidence="2" id="KW-1185">Reference proteome</keyword>
<evidence type="ECO:0000313" key="1">
    <source>
        <dbReference type="EMBL" id="KAF6018063.1"/>
    </source>
</evidence>
<accession>A0A7J7IVX6</accession>
<dbReference type="EMBL" id="VXIV02003343">
    <property type="protein sequence ID" value="KAF6018063.1"/>
    <property type="molecule type" value="Genomic_DNA"/>
</dbReference>
<reference evidence="1" key="1">
    <citation type="submission" date="2020-06" db="EMBL/GenBank/DDBJ databases">
        <title>Draft genome of Bugula neritina, a colonial animal packing powerful symbionts and potential medicines.</title>
        <authorList>
            <person name="Rayko M."/>
        </authorList>
    </citation>
    <scope>NUCLEOTIDE SEQUENCE [LARGE SCALE GENOMIC DNA]</scope>
    <source>
        <strain evidence="1">Kwan_BN1</strain>
    </source>
</reference>